<evidence type="ECO:0000313" key="15">
    <source>
        <dbReference type="EMBL" id="TCC48706.1"/>
    </source>
</evidence>
<comment type="subcellular location">
    <subcellularLocation>
        <location evidence="2">Cell membrane</location>
    </subcellularLocation>
</comment>
<dbReference type="SMART" id="SM00448">
    <property type="entry name" value="REC"/>
    <property type="match status" value="1"/>
</dbReference>
<gene>
    <name evidence="15" type="ORF">E0H75_19190</name>
</gene>
<accession>A0A4R0JU70</accession>
<keyword evidence="5 12" id="KW-0597">Phosphoprotein</keyword>
<keyword evidence="16" id="KW-1185">Reference proteome</keyword>
<keyword evidence="10" id="KW-0902">Two-component regulatory system</keyword>
<evidence type="ECO:0000259" key="14">
    <source>
        <dbReference type="PROSITE" id="PS50110"/>
    </source>
</evidence>
<dbReference type="OrthoDB" id="9810730at2"/>
<dbReference type="Pfam" id="PF01590">
    <property type="entry name" value="GAF"/>
    <property type="match status" value="1"/>
</dbReference>
<evidence type="ECO:0000256" key="5">
    <source>
        <dbReference type="ARBA" id="ARBA00022553"/>
    </source>
</evidence>
<dbReference type="InterPro" id="IPR029016">
    <property type="entry name" value="GAF-like_dom_sf"/>
</dbReference>
<dbReference type="PRINTS" id="PR00344">
    <property type="entry name" value="BCTRLSENSOR"/>
</dbReference>
<dbReference type="InterPro" id="IPR011006">
    <property type="entry name" value="CheY-like_superfamily"/>
</dbReference>
<evidence type="ECO:0000256" key="8">
    <source>
        <dbReference type="ARBA" id="ARBA00022777"/>
    </source>
</evidence>
<evidence type="ECO:0000256" key="4">
    <source>
        <dbReference type="ARBA" id="ARBA00022475"/>
    </source>
</evidence>
<keyword evidence="8" id="KW-0418">Kinase</keyword>
<proteinExistence type="predicted"/>
<dbReference type="InterPro" id="IPR003661">
    <property type="entry name" value="HisK_dim/P_dom"/>
</dbReference>
<reference evidence="15 16" key="1">
    <citation type="submission" date="2019-02" db="EMBL/GenBank/DDBJ databases">
        <title>Kribbella capetownensis sp. nov. and Kribbella speibonae sp. nov., isolated from soil.</title>
        <authorList>
            <person name="Curtis S.M."/>
            <person name="Norton I."/>
            <person name="Everest G.J."/>
            <person name="Meyers P.R."/>
        </authorList>
    </citation>
    <scope>NUCLEOTIDE SEQUENCE [LARGE SCALE GENOMIC DNA]</scope>
    <source>
        <strain evidence="15 16">YM53</strain>
    </source>
</reference>
<keyword evidence="9" id="KW-0067">ATP-binding</keyword>
<dbReference type="PROSITE" id="PS50110">
    <property type="entry name" value="RESPONSE_REGULATORY"/>
    <property type="match status" value="1"/>
</dbReference>
<evidence type="ECO:0000259" key="13">
    <source>
        <dbReference type="PROSITE" id="PS50109"/>
    </source>
</evidence>
<dbReference type="GO" id="GO:0009927">
    <property type="term" value="F:histidine phosphotransfer kinase activity"/>
    <property type="evidence" value="ECO:0007669"/>
    <property type="project" value="TreeGrafter"/>
</dbReference>
<keyword evidence="11" id="KW-0472">Membrane</keyword>
<dbReference type="Gene3D" id="3.30.565.10">
    <property type="entry name" value="Histidine kinase-like ATPase, C-terminal domain"/>
    <property type="match status" value="1"/>
</dbReference>
<dbReference type="GO" id="GO:0005886">
    <property type="term" value="C:plasma membrane"/>
    <property type="evidence" value="ECO:0007669"/>
    <property type="project" value="UniProtKB-SubCell"/>
</dbReference>
<dbReference type="EC" id="2.7.13.3" evidence="3"/>
<dbReference type="SMART" id="SM00388">
    <property type="entry name" value="HisKA"/>
    <property type="match status" value="1"/>
</dbReference>
<dbReference type="SMART" id="SM00387">
    <property type="entry name" value="HATPase_c"/>
    <property type="match status" value="1"/>
</dbReference>
<keyword evidence="4" id="KW-1003">Cell membrane</keyword>
<dbReference type="InterPro" id="IPR036097">
    <property type="entry name" value="HisK_dim/P_sf"/>
</dbReference>
<feature type="modified residue" description="4-aspartylphosphate" evidence="12">
    <location>
        <position position="670"/>
    </location>
</feature>
<dbReference type="SMART" id="SM00065">
    <property type="entry name" value="GAF"/>
    <property type="match status" value="2"/>
</dbReference>
<dbReference type="Proteomes" id="UP000293342">
    <property type="component" value="Unassembled WGS sequence"/>
</dbReference>
<feature type="domain" description="Histidine kinase" evidence="13">
    <location>
        <begin position="390"/>
        <end position="608"/>
    </location>
</feature>
<dbReference type="Pfam" id="PF02518">
    <property type="entry name" value="HATPase_c"/>
    <property type="match status" value="1"/>
</dbReference>
<evidence type="ECO:0000256" key="6">
    <source>
        <dbReference type="ARBA" id="ARBA00022679"/>
    </source>
</evidence>
<dbReference type="InterPro" id="IPR003594">
    <property type="entry name" value="HATPase_dom"/>
</dbReference>
<dbReference type="RefSeq" id="WP_131514945.1">
    <property type="nucleotide sequence ID" value="NZ_SJKD01000004.1"/>
</dbReference>
<dbReference type="PANTHER" id="PTHR43047:SF72">
    <property type="entry name" value="OSMOSENSING HISTIDINE PROTEIN KINASE SLN1"/>
    <property type="match status" value="1"/>
</dbReference>
<organism evidence="15 16">
    <name type="scientific">Kribbella capetownensis</name>
    <dbReference type="NCBI Taxonomy" id="1572659"/>
    <lineage>
        <taxon>Bacteria</taxon>
        <taxon>Bacillati</taxon>
        <taxon>Actinomycetota</taxon>
        <taxon>Actinomycetes</taxon>
        <taxon>Propionibacteriales</taxon>
        <taxon>Kribbellaceae</taxon>
        <taxon>Kribbella</taxon>
    </lineage>
</organism>
<dbReference type="GO" id="GO:0005524">
    <property type="term" value="F:ATP binding"/>
    <property type="evidence" value="ECO:0007669"/>
    <property type="project" value="UniProtKB-KW"/>
</dbReference>
<evidence type="ECO:0000256" key="7">
    <source>
        <dbReference type="ARBA" id="ARBA00022741"/>
    </source>
</evidence>
<dbReference type="FunFam" id="1.10.287.130:FF:000038">
    <property type="entry name" value="Sensory transduction histidine kinase"/>
    <property type="match status" value="1"/>
</dbReference>
<dbReference type="Pfam" id="PF00072">
    <property type="entry name" value="Response_reg"/>
    <property type="match status" value="1"/>
</dbReference>
<dbReference type="InterPro" id="IPR036890">
    <property type="entry name" value="HATPase_C_sf"/>
</dbReference>
<dbReference type="AlphaFoldDB" id="A0A4R0JU70"/>
<dbReference type="InterPro" id="IPR001789">
    <property type="entry name" value="Sig_transdc_resp-reg_receiver"/>
</dbReference>
<dbReference type="PROSITE" id="PS50109">
    <property type="entry name" value="HIS_KIN"/>
    <property type="match status" value="1"/>
</dbReference>
<dbReference type="InterPro" id="IPR004358">
    <property type="entry name" value="Sig_transdc_His_kin-like_C"/>
</dbReference>
<dbReference type="EMBL" id="SJKD01000004">
    <property type="protein sequence ID" value="TCC48706.1"/>
    <property type="molecule type" value="Genomic_DNA"/>
</dbReference>
<dbReference type="Gene3D" id="3.30.450.40">
    <property type="match status" value="2"/>
</dbReference>
<comment type="catalytic activity">
    <reaction evidence="1">
        <text>ATP + protein L-histidine = ADP + protein N-phospho-L-histidine.</text>
        <dbReference type="EC" id="2.7.13.3"/>
    </reaction>
</comment>
<evidence type="ECO:0000256" key="10">
    <source>
        <dbReference type="ARBA" id="ARBA00023012"/>
    </source>
</evidence>
<protein>
    <recommendedName>
        <fullName evidence="3">histidine kinase</fullName>
        <ecNumber evidence="3">2.7.13.3</ecNumber>
    </recommendedName>
</protein>
<evidence type="ECO:0000256" key="11">
    <source>
        <dbReference type="ARBA" id="ARBA00023136"/>
    </source>
</evidence>
<evidence type="ECO:0000256" key="9">
    <source>
        <dbReference type="ARBA" id="ARBA00022840"/>
    </source>
</evidence>
<dbReference type="SUPFAM" id="SSF47384">
    <property type="entry name" value="Homodimeric domain of signal transducing histidine kinase"/>
    <property type="match status" value="1"/>
</dbReference>
<dbReference type="GO" id="GO:0000155">
    <property type="term" value="F:phosphorelay sensor kinase activity"/>
    <property type="evidence" value="ECO:0007669"/>
    <property type="project" value="InterPro"/>
</dbReference>
<dbReference type="PANTHER" id="PTHR43047">
    <property type="entry name" value="TWO-COMPONENT HISTIDINE PROTEIN KINASE"/>
    <property type="match status" value="1"/>
</dbReference>
<evidence type="ECO:0000256" key="12">
    <source>
        <dbReference type="PROSITE-ProRule" id="PRU00169"/>
    </source>
</evidence>
<dbReference type="FunFam" id="3.30.565.10:FF:000023">
    <property type="entry name" value="PAS domain-containing sensor histidine kinase"/>
    <property type="match status" value="1"/>
</dbReference>
<sequence length="744" mass="80633">MGGRALFGARENGLERLRGEFAALSDQFAAANEVLSAVGRSAGDPDTVLTTIVESACRLCRSQAAQLYLLDGGNFQLSKAVGLSAEATRYLIEHPTPLDRATLIGRVGLDRATQQIPDVLADPAYGRQELQRLAGFRTTMGAPMLVDDEVVGALAVWRNEVSPFGQGEQDLVTAFAGQAAMAVNSVKLVQQLEARGAELTRRLGELEALREVGEAVNSSLDVANVLSTIAKHAVRISATDGGSIMEYDEDEQCFLVRSVYQTAPSVIERLRLTRIHLDETLVGRAAKLGRPLAVPDLSAVERDPHLAVLYDAGWRSLVAVPMLREGQIVGSLVVRRMRPGEFAEETLTLLEMFADQSTLALLNAQLYRELKQRSAELEVASRHKSEFLASMSHELRTPLNAVLGFSEVLLERMFGDLNERQEEYLRDIHGSGKHLLELLNEILDLSKVEAGRMELEYSTFPLRRVLDNTASMLRERAAAHGIDLHVEVGPGIDQVYADELRLKQVVLNLATNAVKFTGDDGAVVIRATRSGAEVHISVTDTGRGVPPEDRERIFESFQQGGRGPSQEEGTGLGLTLSRRIVELLGGRMWLDSEVGVGSTFGFSLRSRESEPGRDAARTVGDVVVIEDDRPSLDLITAYLSGAALRVTVAGDGQSGLDAVRRVRPAVVLLDIRLPGIDGWAVLQALKAEAATRDIPVIIVSIVDERTRGTKLGAAAYLVKPVSRDALLQALRAVGAVAGDEGEDR</sequence>
<dbReference type="Gene3D" id="1.10.287.130">
    <property type="match status" value="1"/>
</dbReference>
<dbReference type="Gene3D" id="3.40.50.2300">
    <property type="match status" value="1"/>
</dbReference>
<dbReference type="Pfam" id="PF00512">
    <property type="entry name" value="HisKA"/>
    <property type="match status" value="1"/>
</dbReference>
<name>A0A4R0JU70_9ACTN</name>
<dbReference type="CDD" id="cd16922">
    <property type="entry name" value="HATPase_EvgS-ArcB-TorS-like"/>
    <property type="match status" value="1"/>
</dbReference>
<dbReference type="Pfam" id="PF13185">
    <property type="entry name" value="GAF_2"/>
    <property type="match status" value="1"/>
</dbReference>
<dbReference type="SUPFAM" id="SSF55781">
    <property type="entry name" value="GAF domain-like"/>
    <property type="match status" value="2"/>
</dbReference>
<keyword evidence="7" id="KW-0547">Nucleotide-binding</keyword>
<keyword evidence="6" id="KW-0808">Transferase</keyword>
<dbReference type="SUPFAM" id="SSF52172">
    <property type="entry name" value="CheY-like"/>
    <property type="match status" value="1"/>
</dbReference>
<evidence type="ECO:0000313" key="16">
    <source>
        <dbReference type="Proteomes" id="UP000293342"/>
    </source>
</evidence>
<dbReference type="SUPFAM" id="SSF55874">
    <property type="entry name" value="ATPase domain of HSP90 chaperone/DNA topoisomerase II/histidine kinase"/>
    <property type="match status" value="1"/>
</dbReference>
<evidence type="ECO:0000256" key="1">
    <source>
        <dbReference type="ARBA" id="ARBA00000085"/>
    </source>
</evidence>
<evidence type="ECO:0000256" key="2">
    <source>
        <dbReference type="ARBA" id="ARBA00004236"/>
    </source>
</evidence>
<dbReference type="CDD" id="cd00082">
    <property type="entry name" value="HisKA"/>
    <property type="match status" value="1"/>
</dbReference>
<feature type="domain" description="Response regulatory" evidence="14">
    <location>
        <begin position="621"/>
        <end position="734"/>
    </location>
</feature>
<comment type="caution">
    <text evidence="15">The sequence shown here is derived from an EMBL/GenBank/DDBJ whole genome shotgun (WGS) entry which is preliminary data.</text>
</comment>
<evidence type="ECO:0000256" key="3">
    <source>
        <dbReference type="ARBA" id="ARBA00012438"/>
    </source>
</evidence>
<dbReference type="InterPro" id="IPR005467">
    <property type="entry name" value="His_kinase_dom"/>
</dbReference>
<dbReference type="InterPro" id="IPR003018">
    <property type="entry name" value="GAF"/>
</dbReference>